<dbReference type="RefSeq" id="WP_343994854.1">
    <property type="nucleotide sequence ID" value="NZ_BAAALG010000010.1"/>
</dbReference>
<evidence type="ECO:0000259" key="2">
    <source>
        <dbReference type="Pfam" id="PF12172"/>
    </source>
</evidence>
<feature type="domain" description="ChsH2 rubredoxin-like zinc ribbon" evidence="2">
    <location>
        <begin position="17"/>
        <end position="52"/>
    </location>
</feature>
<accession>A0ABN1TVR5</accession>
<proteinExistence type="predicted"/>
<feature type="domain" description="ChsH2 C-terminal OB-fold" evidence="1">
    <location>
        <begin position="55"/>
        <end position="116"/>
    </location>
</feature>
<organism evidence="3 4">
    <name type="scientific">Nocardioides dubius</name>
    <dbReference type="NCBI Taxonomy" id="317019"/>
    <lineage>
        <taxon>Bacteria</taxon>
        <taxon>Bacillati</taxon>
        <taxon>Actinomycetota</taxon>
        <taxon>Actinomycetes</taxon>
        <taxon>Propionibacteriales</taxon>
        <taxon>Nocardioidaceae</taxon>
        <taxon>Nocardioides</taxon>
    </lineage>
</organism>
<dbReference type="PANTHER" id="PTHR34075:SF5">
    <property type="entry name" value="BLR3430 PROTEIN"/>
    <property type="match status" value="1"/>
</dbReference>
<dbReference type="PANTHER" id="PTHR34075">
    <property type="entry name" value="BLR3430 PROTEIN"/>
    <property type="match status" value="1"/>
</dbReference>
<dbReference type="EMBL" id="BAAALG010000010">
    <property type="protein sequence ID" value="GAA1104615.1"/>
    <property type="molecule type" value="Genomic_DNA"/>
</dbReference>
<evidence type="ECO:0000259" key="1">
    <source>
        <dbReference type="Pfam" id="PF01796"/>
    </source>
</evidence>
<dbReference type="Pfam" id="PF01796">
    <property type="entry name" value="OB_ChsH2_C"/>
    <property type="match status" value="1"/>
</dbReference>
<dbReference type="SUPFAM" id="SSF50249">
    <property type="entry name" value="Nucleic acid-binding proteins"/>
    <property type="match status" value="1"/>
</dbReference>
<protein>
    <recommendedName>
        <fullName evidence="5">Acyl dehydratase</fullName>
    </recommendedName>
</protein>
<sequence length="147" mass="15991">MSGVPHLIRTQDNAWFFDAAAAGRLEIQRCSDCQTLRHPPGPACPVCRSFAWDTVVSSRRGTVHAWTVLHHPKDDAFDYPLGVALVDLAEGTRFVADMAGFDLDALEIGMEVELGFGEHAHGEWLPRVFPVGQAQGLDGAPATEEPL</sequence>
<name>A0ABN1TVR5_9ACTN</name>
<dbReference type="InterPro" id="IPR052513">
    <property type="entry name" value="Thioester_dehydratase-like"/>
</dbReference>
<evidence type="ECO:0000313" key="3">
    <source>
        <dbReference type="EMBL" id="GAA1104615.1"/>
    </source>
</evidence>
<dbReference type="InterPro" id="IPR012340">
    <property type="entry name" value="NA-bd_OB-fold"/>
</dbReference>
<gene>
    <name evidence="3" type="ORF">GCM10009668_24840</name>
</gene>
<dbReference type="Proteomes" id="UP001501581">
    <property type="component" value="Unassembled WGS sequence"/>
</dbReference>
<comment type="caution">
    <text evidence="3">The sequence shown here is derived from an EMBL/GenBank/DDBJ whole genome shotgun (WGS) entry which is preliminary data.</text>
</comment>
<dbReference type="InterPro" id="IPR022002">
    <property type="entry name" value="ChsH2_Znr"/>
</dbReference>
<keyword evidence="4" id="KW-1185">Reference proteome</keyword>
<evidence type="ECO:0008006" key="5">
    <source>
        <dbReference type="Google" id="ProtNLM"/>
    </source>
</evidence>
<dbReference type="InterPro" id="IPR002878">
    <property type="entry name" value="ChsH2_C"/>
</dbReference>
<dbReference type="Pfam" id="PF12172">
    <property type="entry name" value="zf-ChsH2"/>
    <property type="match status" value="1"/>
</dbReference>
<dbReference type="Gene3D" id="6.10.30.10">
    <property type="match status" value="1"/>
</dbReference>
<evidence type="ECO:0000313" key="4">
    <source>
        <dbReference type="Proteomes" id="UP001501581"/>
    </source>
</evidence>
<reference evidence="3 4" key="1">
    <citation type="journal article" date="2019" name="Int. J. Syst. Evol. Microbiol.">
        <title>The Global Catalogue of Microorganisms (GCM) 10K type strain sequencing project: providing services to taxonomists for standard genome sequencing and annotation.</title>
        <authorList>
            <consortium name="The Broad Institute Genomics Platform"/>
            <consortium name="The Broad Institute Genome Sequencing Center for Infectious Disease"/>
            <person name="Wu L."/>
            <person name="Ma J."/>
        </authorList>
    </citation>
    <scope>NUCLEOTIDE SEQUENCE [LARGE SCALE GENOMIC DNA]</scope>
    <source>
        <strain evidence="3 4">JCM 13008</strain>
    </source>
</reference>